<protein>
    <submittedName>
        <fullName evidence="5">Universal stress protein MJ0531 (USP MJ0531)</fullName>
    </submittedName>
</protein>
<evidence type="ECO:0000313" key="3">
    <source>
        <dbReference type="EMBL" id="CAI3971643.1"/>
    </source>
</evidence>
<evidence type="ECO:0000256" key="1">
    <source>
        <dbReference type="ARBA" id="ARBA00008791"/>
    </source>
</evidence>
<accession>A0A9P1FD79</accession>
<reference evidence="4" key="2">
    <citation type="submission" date="2024-04" db="EMBL/GenBank/DDBJ databases">
        <authorList>
            <person name="Chen Y."/>
            <person name="Shah S."/>
            <person name="Dougan E. K."/>
            <person name="Thang M."/>
            <person name="Chan C."/>
        </authorList>
    </citation>
    <scope>NUCLEOTIDE SEQUENCE [LARGE SCALE GENOMIC DNA]</scope>
</reference>
<evidence type="ECO:0000313" key="4">
    <source>
        <dbReference type="EMBL" id="CAL1125018.1"/>
    </source>
</evidence>
<dbReference type="Gene3D" id="3.40.50.620">
    <property type="entry name" value="HUPs"/>
    <property type="match status" value="1"/>
</dbReference>
<comment type="similarity">
    <text evidence="1">Belongs to the universal stress protein A family.</text>
</comment>
<dbReference type="InterPro" id="IPR006016">
    <property type="entry name" value="UspA"/>
</dbReference>
<dbReference type="InterPro" id="IPR006015">
    <property type="entry name" value="Universal_stress_UspA"/>
</dbReference>
<dbReference type="InterPro" id="IPR014729">
    <property type="entry name" value="Rossmann-like_a/b/a_fold"/>
</dbReference>
<keyword evidence="6" id="KW-1185">Reference proteome</keyword>
<dbReference type="EMBL" id="CAMXCT020000001">
    <property type="protein sequence ID" value="CAL1125018.1"/>
    <property type="molecule type" value="Genomic_DNA"/>
</dbReference>
<reference evidence="3" key="1">
    <citation type="submission" date="2022-10" db="EMBL/GenBank/DDBJ databases">
        <authorList>
            <person name="Chen Y."/>
            <person name="Dougan E. K."/>
            <person name="Chan C."/>
            <person name="Rhodes N."/>
            <person name="Thang M."/>
        </authorList>
    </citation>
    <scope>NUCLEOTIDE SEQUENCE</scope>
</reference>
<dbReference type="EMBL" id="CAMXCT030000001">
    <property type="protein sequence ID" value="CAL4758955.1"/>
    <property type="molecule type" value="Genomic_DNA"/>
</dbReference>
<dbReference type="AlphaFoldDB" id="A0A9P1FD79"/>
<evidence type="ECO:0000313" key="5">
    <source>
        <dbReference type="EMBL" id="CAL4758955.1"/>
    </source>
</evidence>
<proteinExistence type="inferred from homology"/>
<organism evidence="3">
    <name type="scientific">Cladocopium goreaui</name>
    <dbReference type="NCBI Taxonomy" id="2562237"/>
    <lineage>
        <taxon>Eukaryota</taxon>
        <taxon>Sar</taxon>
        <taxon>Alveolata</taxon>
        <taxon>Dinophyceae</taxon>
        <taxon>Suessiales</taxon>
        <taxon>Symbiodiniaceae</taxon>
        <taxon>Cladocopium</taxon>
    </lineage>
</organism>
<dbReference type="PANTHER" id="PTHR46268">
    <property type="entry name" value="STRESS RESPONSE PROTEIN NHAX"/>
    <property type="match status" value="1"/>
</dbReference>
<gene>
    <name evidence="3" type="ORF">C1SCF055_LOCUS233</name>
</gene>
<evidence type="ECO:0000313" key="6">
    <source>
        <dbReference type="Proteomes" id="UP001152797"/>
    </source>
</evidence>
<evidence type="ECO:0000259" key="2">
    <source>
        <dbReference type="Pfam" id="PF00582"/>
    </source>
</evidence>
<dbReference type="Pfam" id="PF00582">
    <property type="entry name" value="Usp"/>
    <property type="match status" value="1"/>
</dbReference>
<dbReference type="SUPFAM" id="SSF52402">
    <property type="entry name" value="Adenine nucleotide alpha hydrolases-like"/>
    <property type="match status" value="1"/>
</dbReference>
<feature type="domain" description="UspA" evidence="2">
    <location>
        <begin position="4"/>
        <end position="136"/>
    </location>
</feature>
<dbReference type="Proteomes" id="UP001152797">
    <property type="component" value="Unassembled WGS sequence"/>
</dbReference>
<comment type="caution">
    <text evidence="3">The sequence shown here is derived from an EMBL/GenBank/DDBJ whole genome shotgun (WGS) entry which is preliminary data.</text>
</comment>
<sequence length="151" mass="16262">MKAKKILFPTDFSTPSDAGLAHATSLARDTGATLLIVHVEEPPTAYGGGEMYYGIPEPDTAALQRMLEAVVPTDPNVTYEHRLIIGDPATEVVRLANDEHVDMIVMGTHGRTGLSRLLMGSVAEAVVRRAECPVFTFKQPHHAAKEKAAGE</sequence>
<name>A0A9P1FD79_9DINO</name>
<dbReference type="PANTHER" id="PTHR46268:SF6">
    <property type="entry name" value="UNIVERSAL STRESS PROTEIN UP12"/>
    <property type="match status" value="1"/>
</dbReference>
<dbReference type="PIRSF" id="PIRSF006276">
    <property type="entry name" value="UspA"/>
    <property type="match status" value="1"/>
</dbReference>
<dbReference type="OrthoDB" id="6138131at2759"/>
<dbReference type="PRINTS" id="PR01438">
    <property type="entry name" value="UNVRSLSTRESS"/>
</dbReference>
<dbReference type="CDD" id="cd00293">
    <property type="entry name" value="USP-like"/>
    <property type="match status" value="1"/>
</dbReference>
<dbReference type="EMBL" id="CAMXCT010000001">
    <property type="protein sequence ID" value="CAI3971643.1"/>
    <property type="molecule type" value="Genomic_DNA"/>
</dbReference>